<keyword evidence="2" id="KW-1185">Reference proteome</keyword>
<evidence type="ECO:0008006" key="3">
    <source>
        <dbReference type="Google" id="ProtNLM"/>
    </source>
</evidence>
<dbReference type="RefSeq" id="WP_109732966.1">
    <property type="nucleotide sequence ID" value="NZ_BAAACK010000015.1"/>
</dbReference>
<dbReference type="AlphaFoldDB" id="A0A2Y9BJD5"/>
<dbReference type="SUPFAM" id="SSF55729">
    <property type="entry name" value="Acyl-CoA N-acyltransferases (Nat)"/>
    <property type="match status" value="1"/>
</dbReference>
<reference evidence="1 2" key="1">
    <citation type="submission" date="2018-05" db="EMBL/GenBank/DDBJ databases">
        <title>The Hungate 1000. A catalogue of reference genomes from the rumen microbiome.</title>
        <authorList>
            <person name="Kelly W."/>
        </authorList>
    </citation>
    <scope>NUCLEOTIDE SEQUENCE [LARGE SCALE GENOMIC DNA]</scope>
    <source>
        <strain evidence="1 2">NLAE-zl-C242</strain>
    </source>
</reference>
<proteinExistence type="predicted"/>
<dbReference type="InterPro" id="IPR016181">
    <property type="entry name" value="Acyl_CoA_acyltransferase"/>
</dbReference>
<name>A0A2Y9BJD5_9FIRM</name>
<accession>A0A2Y9BJD5</accession>
<dbReference type="OrthoDB" id="9796381at2"/>
<evidence type="ECO:0000313" key="1">
    <source>
        <dbReference type="EMBL" id="PWJ23445.1"/>
    </source>
</evidence>
<comment type="caution">
    <text evidence="1">The sequence shown here is derived from an EMBL/GenBank/DDBJ whole genome shotgun (WGS) entry which is preliminary data.</text>
</comment>
<organism evidence="1 2">
    <name type="scientific">Faecalicatena orotica</name>
    <dbReference type="NCBI Taxonomy" id="1544"/>
    <lineage>
        <taxon>Bacteria</taxon>
        <taxon>Bacillati</taxon>
        <taxon>Bacillota</taxon>
        <taxon>Clostridia</taxon>
        <taxon>Lachnospirales</taxon>
        <taxon>Lachnospiraceae</taxon>
        <taxon>Faecalicatena</taxon>
    </lineage>
</organism>
<gene>
    <name evidence="1" type="ORF">A8806_11471</name>
</gene>
<sequence length="162" mass="18454">MEIRKSQLADLDILMKMYEGARSFMTSHGNPSQWGNSYPPKPLLARDIEEGNSYVCEEQGKVVATFYYKLGKDDTYAKIYEGQWLDDSPYGVVHRITSNGTVRGAATFCLNWALKQCGNLKIDTHRDNMVMQHMLDKNGFTYCGIIYSEDGTERLAYQKKIG</sequence>
<evidence type="ECO:0000313" key="2">
    <source>
        <dbReference type="Proteomes" id="UP000245845"/>
    </source>
</evidence>
<protein>
    <recommendedName>
        <fullName evidence="3">GNAT family N-acetyltransferase</fullName>
    </recommendedName>
</protein>
<dbReference type="Gene3D" id="3.40.630.30">
    <property type="match status" value="1"/>
</dbReference>
<dbReference type="EMBL" id="QGDL01000014">
    <property type="protein sequence ID" value="PWJ23445.1"/>
    <property type="molecule type" value="Genomic_DNA"/>
</dbReference>
<dbReference type="Proteomes" id="UP000245845">
    <property type="component" value="Unassembled WGS sequence"/>
</dbReference>